<dbReference type="PANTHER" id="PTHR19842">
    <property type="entry name" value="G BETA-LIKE PROTEIN GBL"/>
    <property type="match status" value="1"/>
</dbReference>
<dbReference type="SUPFAM" id="SSF50978">
    <property type="entry name" value="WD40 repeat-like"/>
    <property type="match status" value="1"/>
</dbReference>
<evidence type="ECO:0000256" key="3">
    <source>
        <dbReference type="ARBA" id="ARBA00022737"/>
    </source>
</evidence>
<proteinExistence type="inferred from homology"/>
<feature type="compositionally biased region" description="Acidic residues" evidence="5">
    <location>
        <begin position="158"/>
        <end position="214"/>
    </location>
</feature>
<dbReference type="Proteomes" id="UP000297716">
    <property type="component" value="Unassembled WGS sequence"/>
</dbReference>
<dbReference type="InterPro" id="IPR037588">
    <property type="entry name" value="MLST8"/>
</dbReference>
<evidence type="ECO:0000256" key="5">
    <source>
        <dbReference type="SAM" id="MobiDB-lite"/>
    </source>
</evidence>
<dbReference type="GO" id="GO:0032956">
    <property type="term" value="P:regulation of actin cytoskeleton organization"/>
    <property type="evidence" value="ECO:0007669"/>
    <property type="project" value="TreeGrafter"/>
</dbReference>
<feature type="compositionally biased region" description="Pro residues" evidence="5">
    <location>
        <begin position="224"/>
        <end position="236"/>
    </location>
</feature>
<dbReference type="PANTHER" id="PTHR19842:SF2">
    <property type="entry name" value="WD REPEAT PROTEIN (AFU_ORTHOLOGUE AFUA_5G04300)"/>
    <property type="match status" value="1"/>
</dbReference>
<dbReference type="AlphaFoldDB" id="A0A4Z0ZBN4"/>
<feature type="region of interest" description="Disordered" evidence="5">
    <location>
        <begin position="1"/>
        <end position="29"/>
    </location>
</feature>
<dbReference type="InterPro" id="IPR015943">
    <property type="entry name" value="WD40/YVTN_repeat-like_dom_sf"/>
</dbReference>
<dbReference type="EMBL" id="SKBN01000034">
    <property type="protein sequence ID" value="TGJ86052.1"/>
    <property type="molecule type" value="Genomic_DNA"/>
</dbReference>
<dbReference type="PROSITE" id="PS00678">
    <property type="entry name" value="WD_REPEATS_1"/>
    <property type="match status" value="1"/>
</dbReference>
<dbReference type="OrthoDB" id="10248252at2759"/>
<feature type="compositionally biased region" description="Polar residues" evidence="5">
    <location>
        <begin position="1048"/>
        <end position="1057"/>
    </location>
</feature>
<organism evidence="6 7">
    <name type="scientific">Xylaria hypoxylon</name>
    <dbReference type="NCBI Taxonomy" id="37992"/>
    <lineage>
        <taxon>Eukaryota</taxon>
        <taxon>Fungi</taxon>
        <taxon>Dikarya</taxon>
        <taxon>Ascomycota</taxon>
        <taxon>Pezizomycotina</taxon>
        <taxon>Sordariomycetes</taxon>
        <taxon>Xylariomycetidae</taxon>
        <taxon>Xylariales</taxon>
        <taxon>Xylariaceae</taxon>
        <taxon>Xylaria</taxon>
    </lineage>
</organism>
<reference evidence="6 7" key="1">
    <citation type="submission" date="2019-03" db="EMBL/GenBank/DDBJ databases">
        <title>Draft genome sequence of Xylaria hypoxylon DSM 108379, a ubiquitous saprotrophic-parasitic fungi on hardwood.</title>
        <authorList>
            <person name="Buettner E."/>
            <person name="Leonhardt S."/>
            <person name="Gebauer A.M."/>
            <person name="Liers C."/>
            <person name="Hofrichter M."/>
            <person name="Kellner H."/>
        </authorList>
    </citation>
    <scope>NUCLEOTIDE SEQUENCE [LARGE SCALE GENOMIC DNA]</scope>
    <source>
        <strain evidence="6 7">DSM 108379</strain>
    </source>
</reference>
<evidence type="ECO:0000313" key="7">
    <source>
        <dbReference type="Proteomes" id="UP000297716"/>
    </source>
</evidence>
<evidence type="ECO:0000256" key="4">
    <source>
        <dbReference type="PROSITE-ProRule" id="PRU00221"/>
    </source>
</evidence>
<keyword evidence="3" id="KW-0677">Repeat</keyword>
<feature type="compositionally biased region" description="Polar residues" evidence="5">
    <location>
        <begin position="250"/>
        <end position="275"/>
    </location>
</feature>
<feature type="region of interest" description="Disordered" evidence="5">
    <location>
        <begin position="157"/>
        <end position="275"/>
    </location>
</feature>
<comment type="caution">
    <text evidence="6">The sequence shown here is derived from an EMBL/GenBank/DDBJ whole genome shotgun (WGS) entry which is preliminary data.</text>
</comment>
<sequence>MEKREDCPRPVKRQRTSEPSPELGVHERRRRQEIAAALGKCLEEQVFPHIERATGKLSADIYDLDKLGAKVTRAIVDEEFQRHFNQGKGRLPSSTELTIAAGVHRLVIELASGLDYRRRTPNSPPAPSTIATSAHTNIIAPVTVPVTVPGILPSIEKEVDDDEDNDDDEKFDGDCDGDNDDNDDDNDDDDDEDDDGGDDNGGDDDGPLDVDNEYSSDLQEPERPVPQSPICTPPQHRPPRRPKEEKELVSPQQIRTRAKASQWQSGKPYNSVSSETTQHCHHSFGLPLRPYISAPARQEIISGIGKVFLPLQPGKSFLPRVFHVDFSDAEIQHLQYLARELYGRPVVGNQRSTLRDLRNVLKKVPSMIFNLAEIHAKGYAGYDPPPLSLRKRSPDDIRNFLNDLYTKRLNPAPESLFIEHGNSLAQSEAIRANRIPTLLLSREITGNRLGAARTYQNFITTVKSNREDYLEPQVEWTNCAGDIMTVSWLSNTDFVCGTTTHSDSHNQQYNKPGNLLLGSAVTNTLRAYPDHRIVRPIVSSGDNALDSMIASQDPWLFTSVVSSDYDPSCDLAYTSSFDRTVKVWKPENGSMVALGTWEHDGRVNFVVTSKNGRATVATAADVPTEAVRVYHLDQSNISDSRYDSYSCTRVHDEDYVPSEKWAYYPAAIRWGLAPSVNHLLLIGYSPRSPTGEDHEIPEDKLNSGELCLWDTITKTQVRVSSAKTQNVFEVTWHPSRASFAAATSASQVLEKTDQTPRTQIRLFEMNKETGQYGAIKTLDCAAIDINELSIMPNSLLYSYVAASCTDGNVYVWDTSASDWPMCVLKHGDPVEELLGKREEEDVGVKFAAWATTADRLYTGSSDGVVKVWNIRHGKGVLVKDLIEVAAPITYGAFSPDFTKLVIGDGSGRVYLLALEDPEDEDPPPNPAGVSAGFLNIQMNGGSQRAIRRPRLFLPHPELPHPDARSDGPMEGQESAREYLRTAELVLHPDPTIGAVQGVNYARTGLFLKEAHVNEDPNEPLLATFQSKQQHESQSYPLLRTQLPRQLKQKGNGQVNGHQSEKGVPSDDDDDESSSGIFEHATWLELKKEKAELNDRLIELDYETSILDSDDEKDNTER</sequence>
<dbReference type="STRING" id="37992.A0A4Z0ZBN4"/>
<gene>
    <name evidence="6" type="ORF">E0Z10_g2678</name>
</gene>
<dbReference type="SMART" id="SM00320">
    <property type="entry name" value="WD40"/>
    <property type="match status" value="6"/>
</dbReference>
<feature type="compositionally biased region" description="Basic and acidic residues" evidence="5">
    <location>
        <begin position="957"/>
        <end position="974"/>
    </location>
</feature>
<name>A0A4Z0ZBN4_9PEZI</name>
<keyword evidence="2 4" id="KW-0853">WD repeat</keyword>
<dbReference type="GO" id="GO:0031929">
    <property type="term" value="P:TOR signaling"/>
    <property type="evidence" value="ECO:0007669"/>
    <property type="project" value="InterPro"/>
</dbReference>
<comment type="similarity">
    <text evidence="1">Belongs to the WD repeat LST8 family.</text>
</comment>
<dbReference type="PROSITE" id="PS50082">
    <property type="entry name" value="WD_REPEATS_2"/>
    <property type="match status" value="1"/>
</dbReference>
<feature type="repeat" description="WD" evidence="4">
    <location>
        <begin position="837"/>
        <end position="878"/>
    </location>
</feature>
<dbReference type="InterPro" id="IPR001680">
    <property type="entry name" value="WD40_rpt"/>
</dbReference>
<evidence type="ECO:0000256" key="1">
    <source>
        <dbReference type="ARBA" id="ARBA00009890"/>
    </source>
</evidence>
<dbReference type="Pfam" id="PF00400">
    <property type="entry name" value="WD40"/>
    <property type="match status" value="2"/>
</dbReference>
<dbReference type="GO" id="GO:0031931">
    <property type="term" value="C:TORC1 complex"/>
    <property type="evidence" value="ECO:0007669"/>
    <property type="project" value="InterPro"/>
</dbReference>
<dbReference type="InterPro" id="IPR019775">
    <property type="entry name" value="WD40_repeat_CS"/>
</dbReference>
<evidence type="ECO:0000313" key="6">
    <source>
        <dbReference type="EMBL" id="TGJ86052.1"/>
    </source>
</evidence>
<dbReference type="GO" id="GO:0031932">
    <property type="term" value="C:TORC2 complex"/>
    <property type="evidence" value="ECO:0007669"/>
    <property type="project" value="InterPro"/>
</dbReference>
<feature type="region of interest" description="Disordered" evidence="5">
    <location>
        <begin position="1046"/>
        <end position="1080"/>
    </location>
</feature>
<keyword evidence="7" id="KW-1185">Reference proteome</keyword>
<dbReference type="Gene3D" id="2.130.10.10">
    <property type="entry name" value="YVTN repeat-like/Quinoprotein amine dehydrogenase"/>
    <property type="match status" value="1"/>
</dbReference>
<protein>
    <submittedName>
        <fullName evidence="6">Uncharacterized protein</fullName>
    </submittedName>
</protein>
<accession>A0A4Z0ZBN4</accession>
<dbReference type="InterPro" id="IPR036322">
    <property type="entry name" value="WD40_repeat_dom_sf"/>
</dbReference>
<evidence type="ECO:0000256" key="2">
    <source>
        <dbReference type="ARBA" id="ARBA00022574"/>
    </source>
</evidence>
<feature type="region of interest" description="Disordered" evidence="5">
    <location>
        <begin position="955"/>
        <end position="974"/>
    </location>
</feature>